<evidence type="ECO:0000256" key="8">
    <source>
        <dbReference type="ARBA" id="ARBA00022803"/>
    </source>
</evidence>
<evidence type="ECO:0000256" key="6">
    <source>
        <dbReference type="ARBA" id="ARBA00022553"/>
    </source>
</evidence>
<dbReference type="WBParaSite" id="Pan_g18126.t1">
    <property type="protein sequence ID" value="Pan_g18126.t1"/>
    <property type="gene ID" value="Pan_g18126"/>
</dbReference>
<evidence type="ECO:0000313" key="12">
    <source>
        <dbReference type="WBParaSite" id="Pan_g18126.t1"/>
    </source>
</evidence>
<dbReference type="Gene3D" id="1.25.40.10">
    <property type="entry name" value="Tetratricopeptide repeat domain"/>
    <property type="match status" value="3"/>
</dbReference>
<dbReference type="AlphaFoldDB" id="A0A7E4V9G9"/>
<keyword evidence="11" id="KW-1185">Reference proteome</keyword>
<evidence type="ECO:0000256" key="7">
    <source>
        <dbReference type="ARBA" id="ARBA00022737"/>
    </source>
</evidence>
<dbReference type="GO" id="GO:0001965">
    <property type="term" value="F:G-protein alpha-subunit binding"/>
    <property type="evidence" value="ECO:0007669"/>
    <property type="project" value="TreeGrafter"/>
</dbReference>
<accession>A0A7E4V9G9</accession>
<protein>
    <submittedName>
        <fullName evidence="12">TPR_REGION domain-containing protein</fullName>
    </submittedName>
</protein>
<sequence>MDLGHSAFYLAAQRGEELCRQDKTDAGIQYLLKALKIGTSDVYLLSAVYSQLGNAHFKKKLYSDAEMFHEQDLLLARTMLDQTGEVNAYANLAVVRAAQQDFTKALTYIECLMPMALKLADKGTLARVFYTQGYVLLNKAMLAAPEGFTDGQIFLHGPPTQAYPWPDAIRDDMYTAIDSFLESAKYAEEIGDKQYASICYGSLGLAYFRLNEHPTACQYYEKRLQIATSLGDEIEVTQTLKNLASARFCNVEYEQALDKYKQLEFLCGKSNNRALQCQARCSICVCYLVIGDFDSVISSGLSHLTLARELEDVQAQGRVFSFLSSAFRSKRELLKAAYCLIRCYLLNLMANNTDQLNRMLAMLRSVIQENPSVFVDDTGAVNIDGAFDPILDDMETAEDEEPLDPSSITFALRDDANPRAVSVPDLTGPMTKYVVDCVQGLRPRNLAIPKTTKTSSRSMPNVPEKIIPSGQADLIDMLERLQSRRIDEQRCEASMIDQSQFTRQADTSRKLTNTKLCDTSVKSAHKNESFFKHWRKSARFGSKPSVASSGSAGPKFSSTPAKYQKAKSQANLDLSGISDIKHVRPEETPKRLPPPRANRMTMAAPGELRGYENKENMARSVSDHNLLNDAPKWRASIEDFIDDDDCKELSFNDHNEDSIVVDQTPRADTTYDEVPDVEEDAKTKYNPEAILDLIARIQSRRMDEQRAVLMLPGLTSSESLFEKFKELRRKQMVSRDEKLVDEKLYDLIMQSQRDRIEEQRSHLGGSSIEDDVTAIVYRMQAGRIDEQRAELNSPTTKSPPEPNNATTAQN</sequence>
<comment type="subcellular location">
    <subcellularLocation>
        <location evidence="1">Cell membrane</location>
    </subcellularLocation>
    <subcellularLocation>
        <location evidence="2">Cytoplasm</location>
    </subcellularLocation>
</comment>
<dbReference type="InterPro" id="IPR052386">
    <property type="entry name" value="GPSM"/>
</dbReference>
<reference evidence="11" key="1">
    <citation type="journal article" date="2013" name="Genetics">
        <title>The draft genome and transcriptome of Panagrellus redivivus are shaped by the harsh demands of a free-living lifestyle.</title>
        <authorList>
            <person name="Srinivasan J."/>
            <person name="Dillman A.R."/>
            <person name="Macchietto M.G."/>
            <person name="Heikkinen L."/>
            <person name="Lakso M."/>
            <person name="Fracchia K.M."/>
            <person name="Antoshechkin I."/>
            <person name="Mortazavi A."/>
            <person name="Wong G."/>
            <person name="Sternberg P.W."/>
        </authorList>
    </citation>
    <scope>NUCLEOTIDE SEQUENCE [LARGE SCALE GENOMIC DNA]</scope>
    <source>
        <strain evidence="11">MT8872</strain>
    </source>
</reference>
<dbReference type="PANTHER" id="PTHR45954">
    <property type="entry name" value="LD33695P"/>
    <property type="match status" value="1"/>
</dbReference>
<name>A0A7E4V9G9_PANRE</name>
<keyword evidence="7" id="KW-0677">Repeat</keyword>
<dbReference type="InterPro" id="IPR011990">
    <property type="entry name" value="TPR-like_helical_dom_sf"/>
</dbReference>
<evidence type="ECO:0000256" key="9">
    <source>
        <dbReference type="ARBA" id="ARBA00023136"/>
    </source>
</evidence>
<keyword evidence="8" id="KW-0802">TPR repeat</keyword>
<dbReference type="Proteomes" id="UP000492821">
    <property type="component" value="Unassembled WGS sequence"/>
</dbReference>
<dbReference type="InterPro" id="IPR003109">
    <property type="entry name" value="GoLoco_motif"/>
</dbReference>
<dbReference type="SUPFAM" id="SSF48452">
    <property type="entry name" value="TPR-like"/>
    <property type="match status" value="2"/>
</dbReference>
<dbReference type="Pfam" id="PF02188">
    <property type="entry name" value="GoLoco"/>
    <property type="match status" value="2"/>
</dbReference>
<feature type="compositionally biased region" description="Polar residues" evidence="10">
    <location>
        <begin position="545"/>
        <end position="564"/>
    </location>
</feature>
<evidence type="ECO:0000313" key="11">
    <source>
        <dbReference type="Proteomes" id="UP000492821"/>
    </source>
</evidence>
<dbReference type="InterPro" id="IPR019734">
    <property type="entry name" value="TPR_rpt"/>
</dbReference>
<evidence type="ECO:0000256" key="5">
    <source>
        <dbReference type="ARBA" id="ARBA00022490"/>
    </source>
</evidence>
<keyword evidence="9" id="KW-0472">Membrane</keyword>
<dbReference type="SMART" id="SM00028">
    <property type="entry name" value="TPR"/>
    <property type="match status" value="5"/>
</dbReference>
<dbReference type="PANTHER" id="PTHR45954:SF1">
    <property type="entry name" value="LD33695P"/>
    <property type="match status" value="1"/>
</dbReference>
<keyword evidence="6" id="KW-0597">Phosphoprotein</keyword>
<evidence type="ECO:0000256" key="3">
    <source>
        <dbReference type="ARBA" id="ARBA00006600"/>
    </source>
</evidence>
<comment type="similarity">
    <text evidence="3">Belongs to the GPSM family.</text>
</comment>
<dbReference type="GO" id="GO:0005092">
    <property type="term" value="F:GDP-dissociation inhibitor activity"/>
    <property type="evidence" value="ECO:0007669"/>
    <property type="project" value="TreeGrafter"/>
</dbReference>
<feature type="region of interest" description="Disordered" evidence="10">
    <location>
        <begin position="784"/>
        <end position="810"/>
    </location>
</feature>
<dbReference type="GO" id="GO:0005938">
    <property type="term" value="C:cell cortex"/>
    <property type="evidence" value="ECO:0007669"/>
    <property type="project" value="TreeGrafter"/>
</dbReference>
<organism evidence="11 12">
    <name type="scientific">Panagrellus redivivus</name>
    <name type="common">Microworm</name>
    <dbReference type="NCBI Taxonomy" id="6233"/>
    <lineage>
        <taxon>Eukaryota</taxon>
        <taxon>Metazoa</taxon>
        <taxon>Ecdysozoa</taxon>
        <taxon>Nematoda</taxon>
        <taxon>Chromadorea</taxon>
        <taxon>Rhabditida</taxon>
        <taxon>Tylenchina</taxon>
        <taxon>Panagrolaimomorpha</taxon>
        <taxon>Panagrolaimoidea</taxon>
        <taxon>Panagrolaimidae</taxon>
        <taxon>Panagrellus</taxon>
    </lineage>
</organism>
<dbReference type="SMART" id="SM00390">
    <property type="entry name" value="GoLoco"/>
    <property type="match status" value="4"/>
</dbReference>
<keyword evidence="4" id="KW-1003">Cell membrane</keyword>
<reference evidence="12" key="2">
    <citation type="submission" date="2020-10" db="UniProtKB">
        <authorList>
            <consortium name="WormBaseParasite"/>
        </authorList>
    </citation>
    <scope>IDENTIFICATION</scope>
</reference>
<evidence type="ECO:0000256" key="1">
    <source>
        <dbReference type="ARBA" id="ARBA00004236"/>
    </source>
</evidence>
<dbReference type="GO" id="GO:0000132">
    <property type="term" value="P:establishment of mitotic spindle orientation"/>
    <property type="evidence" value="ECO:0007669"/>
    <property type="project" value="TreeGrafter"/>
</dbReference>
<dbReference type="GO" id="GO:0005886">
    <property type="term" value="C:plasma membrane"/>
    <property type="evidence" value="ECO:0007669"/>
    <property type="project" value="UniProtKB-SubCell"/>
</dbReference>
<dbReference type="PROSITE" id="PS50877">
    <property type="entry name" value="GOLOCO"/>
    <property type="match status" value="4"/>
</dbReference>
<keyword evidence="5" id="KW-0963">Cytoplasm</keyword>
<evidence type="ECO:0000256" key="4">
    <source>
        <dbReference type="ARBA" id="ARBA00022475"/>
    </source>
</evidence>
<proteinExistence type="inferred from homology"/>
<feature type="region of interest" description="Disordered" evidence="10">
    <location>
        <begin position="541"/>
        <end position="564"/>
    </location>
</feature>
<evidence type="ECO:0000256" key="2">
    <source>
        <dbReference type="ARBA" id="ARBA00004496"/>
    </source>
</evidence>
<evidence type="ECO:0000256" key="10">
    <source>
        <dbReference type="SAM" id="MobiDB-lite"/>
    </source>
</evidence>